<dbReference type="AlphaFoldDB" id="A0A543IAL8"/>
<keyword evidence="4 7" id="KW-1133">Transmembrane helix</keyword>
<dbReference type="PANTHER" id="PTHR36115">
    <property type="entry name" value="PROLINE-RICH ANTIGEN HOMOLOG-RELATED"/>
    <property type="match status" value="1"/>
</dbReference>
<feature type="transmembrane region" description="Helical" evidence="7">
    <location>
        <begin position="94"/>
        <end position="115"/>
    </location>
</feature>
<keyword evidence="3 7" id="KW-0812">Transmembrane</keyword>
<keyword evidence="10" id="KW-1185">Reference proteome</keyword>
<proteinExistence type="predicted"/>
<sequence length="258" mass="27002">MSEPPQNPQFRDEEGQAPDPESPAPDGPDRTPERPPPYQGTYGAGPGQAPPPVPAPGAGAAGPQPGYGPPGQPLPGPGGPQDHLAGRWARLGAALLDSLILGVVSIPAVLFSIRWDAMEESMSSGEPVTELTELYHIPRLIGAYVVVFLLGFAYFTVAHAKWGQTIGKKALGIRVVSVAGHSALTWRQAIGRQAFVYAVSVATALLNLVPGGALIGALGMLDNAWILWDAQKQAVHDKVAGTLVVKAPPWAPNPYARS</sequence>
<reference evidence="9 10" key="1">
    <citation type="submission" date="2019-06" db="EMBL/GenBank/DDBJ databases">
        <title>Sequencing the genomes of 1000 actinobacteria strains.</title>
        <authorList>
            <person name="Klenk H.-P."/>
        </authorList>
    </citation>
    <scope>NUCLEOTIDE SEQUENCE [LARGE SCALE GENOMIC DNA]</scope>
    <source>
        <strain evidence="9 10">DSM 45043</strain>
    </source>
</reference>
<accession>A0A543IAL8</accession>
<evidence type="ECO:0000256" key="2">
    <source>
        <dbReference type="ARBA" id="ARBA00022475"/>
    </source>
</evidence>
<evidence type="ECO:0000313" key="9">
    <source>
        <dbReference type="EMBL" id="TQM67597.1"/>
    </source>
</evidence>
<feature type="transmembrane region" description="Helical" evidence="7">
    <location>
        <begin position="135"/>
        <end position="157"/>
    </location>
</feature>
<evidence type="ECO:0000256" key="1">
    <source>
        <dbReference type="ARBA" id="ARBA00004651"/>
    </source>
</evidence>
<evidence type="ECO:0000256" key="6">
    <source>
        <dbReference type="SAM" id="MobiDB-lite"/>
    </source>
</evidence>
<feature type="transmembrane region" description="Helical" evidence="7">
    <location>
        <begin position="194"/>
        <end position="218"/>
    </location>
</feature>
<evidence type="ECO:0000256" key="4">
    <source>
        <dbReference type="ARBA" id="ARBA00022989"/>
    </source>
</evidence>
<protein>
    <submittedName>
        <fullName evidence="9">Putative RDD family membrane protein YckC</fullName>
    </submittedName>
</protein>
<evidence type="ECO:0000313" key="10">
    <source>
        <dbReference type="Proteomes" id="UP000316706"/>
    </source>
</evidence>
<feature type="domain" description="RDD" evidence="8">
    <location>
        <begin position="85"/>
        <end position="241"/>
    </location>
</feature>
<comment type="caution">
    <text evidence="9">The sequence shown here is derived from an EMBL/GenBank/DDBJ whole genome shotgun (WGS) entry which is preliminary data.</text>
</comment>
<gene>
    <name evidence="9" type="ORF">FHX41_1214</name>
</gene>
<feature type="region of interest" description="Disordered" evidence="6">
    <location>
        <begin position="1"/>
        <end position="83"/>
    </location>
</feature>
<organism evidence="9 10">
    <name type="scientific">Actinomadura hallensis</name>
    <dbReference type="NCBI Taxonomy" id="337895"/>
    <lineage>
        <taxon>Bacteria</taxon>
        <taxon>Bacillati</taxon>
        <taxon>Actinomycetota</taxon>
        <taxon>Actinomycetes</taxon>
        <taxon>Streptosporangiales</taxon>
        <taxon>Thermomonosporaceae</taxon>
        <taxon>Actinomadura</taxon>
    </lineage>
</organism>
<dbReference type="EMBL" id="VFPO01000001">
    <property type="protein sequence ID" value="TQM67597.1"/>
    <property type="molecule type" value="Genomic_DNA"/>
</dbReference>
<feature type="compositionally biased region" description="Pro residues" evidence="6">
    <location>
        <begin position="66"/>
        <end position="78"/>
    </location>
</feature>
<dbReference type="RefSeq" id="WP_141966566.1">
    <property type="nucleotide sequence ID" value="NZ_VFPO01000001.1"/>
</dbReference>
<dbReference type="GO" id="GO:0005886">
    <property type="term" value="C:plasma membrane"/>
    <property type="evidence" value="ECO:0007669"/>
    <property type="project" value="UniProtKB-SubCell"/>
</dbReference>
<evidence type="ECO:0000259" key="8">
    <source>
        <dbReference type="Pfam" id="PF06271"/>
    </source>
</evidence>
<dbReference type="OrthoDB" id="9774993at2"/>
<dbReference type="InterPro" id="IPR010432">
    <property type="entry name" value="RDD"/>
</dbReference>
<evidence type="ECO:0000256" key="7">
    <source>
        <dbReference type="SAM" id="Phobius"/>
    </source>
</evidence>
<keyword evidence="2" id="KW-1003">Cell membrane</keyword>
<keyword evidence="5 7" id="KW-0472">Membrane</keyword>
<name>A0A543IAL8_9ACTN</name>
<dbReference type="Proteomes" id="UP000316706">
    <property type="component" value="Unassembled WGS sequence"/>
</dbReference>
<dbReference type="Pfam" id="PF06271">
    <property type="entry name" value="RDD"/>
    <property type="match status" value="1"/>
</dbReference>
<dbReference type="InterPro" id="IPR051791">
    <property type="entry name" value="Pra-immunoreactive"/>
</dbReference>
<evidence type="ECO:0000256" key="5">
    <source>
        <dbReference type="ARBA" id="ARBA00023136"/>
    </source>
</evidence>
<comment type="subcellular location">
    <subcellularLocation>
        <location evidence="1">Cell membrane</location>
        <topology evidence="1">Multi-pass membrane protein</topology>
    </subcellularLocation>
</comment>
<evidence type="ECO:0000256" key="3">
    <source>
        <dbReference type="ARBA" id="ARBA00022692"/>
    </source>
</evidence>